<dbReference type="Proteomes" id="UP000217186">
    <property type="component" value="Chromosome"/>
</dbReference>
<comment type="similarity">
    <text evidence="3">Belongs to the class-III pyridoxal-phosphate-dependent aminotransferase family.</text>
</comment>
<dbReference type="PANTHER" id="PTHR43713">
    <property type="entry name" value="GLUTAMATE-1-SEMIALDEHYDE 2,1-AMINOMUTASE"/>
    <property type="match status" value="1"/>
</dbReference>
<dbReference type="OrthoDB" id="9801052at2"/>
<dbReference type="Pfam" id="PF00202">
    <property type="entry name" value="Aminotran_3"/>
    <property type="match status" value="1"/>
</dbReference>
<dbReference type="KEGG" id="pvn:A7sIIA15_06705"/>
<dbReference type="InterPro" id="IPR015424">
    <property type="entry name" value="PyrdxlP-dep_Trfase"/>
</dbReference>
<evidence type="ECO:0000256" key="2">
    <source>
        <dbReference type="ARBA" id="ARBA00022898"/>
    </source>
</evidence>
<dbReference type="InterPro" id="IPR005814">
    <property type="entry name" value="Aminotrans_3"/>
</dbReference>
<accession>A0A249KUT5</accession>
<evidence type="ECO:0000256" key="3">
    <source>
        <dbReference type="RuleBase" id="RU003560"/>
    </source>
</evidence>
<dbReference type="RefSeq" id="WP_095686361.1">
    <property type="nucleotide sequence ID" value="NZ_CP016776.1"/>
</dbReference>
<dbReference type="Gene3D" id="3.90.1150.10">
    <property type="entry name" value="Aspartate Aminotransferase, domain 1"/>
    <property type="match status" value="1"/>
</dbReference>
<organism evidence="4 5">
    <name type="scientific">Candidatus Planktophila vernalis</name>
    <dbReference type="NCBI Taxonomy" id="1884907"/>
    <lineage>
        <taxon>Bacteria</taxon>
        <taxon>Bacillati</taxon>
        <taxon>Actinomycetota</taxon>
        <taxon>Actinomycetes</taxon>
        <taxon>Candidatus Nanopelagicales</taxon>
        <taxon>Candidatus Nanopelagicaceae</taxon>
        <taxon>Candidatus Planktophila</taxon>
    </lineage>
</organism>
<sequence length="427" mass="47297">MRYELSEQHLDRAEASIPLGSQTFSKSRTQYPVGVSPLYLKKSKGPYSWDLDGNKYIDLVSSLAAVTIGYGDKKISRAVKRQFKSGVTLSLPTRLEAEVAEMLIEMIPSAEKVRFGKNGSDATSAAIRLARAYTGRDHIAMCGYHGWQDWSIASTTRNKGIPKSVIDLTHAFNYNNLSSLEMIFSSFPKDIAAVIMEPMNITYPNPGFLESVKELAHKYGALLIFDETITGFRFNNGGAQKLFNVIPDLSTFGKGLANGFPISAIVGSDEVMKEMSEVFFSGTFGGELLSLTAARVNLSYHSNNKVCESLYSSGENLNTKLNQLISDKALDAVLKLSGHPTWTFLNWFEGGRYAENEIKTYFLQEAFSAGLLVLNTHNLTLAHSNKVIDRILDKYDAVLHRIANAIEAETLHLDLKVAPLTPLFRVR</sequence>
<dbReference type="SUPFAM" id="SSF53383">
    <property type="entry name" value="PLP-dependent transferases"/>
    <property type="match status" value="1"/>
</dbReference>
<comment type="cofactor">
    <cofactor evidence="1">
        <name>pyridoxal 5'-phosphate</name>
        <dbReference type="ChEBI" id="CHEBI:597326"/>
    </cofactor>
</comment>
<keyword evidence="5" id="KW-1185">Reference proteome</keyword>
<dbReference type="EMBL" id="CP016776">
    <property type="protein sequence ID" value="ASY20514.1"/>
    <property type="molecule type" value="Genomic_DNA"/>
</dbReference>
<evidence type="ECO:0000313" key="5">
    <source>
        <dbReference type="Proteomes" id="UP000217186"/>
    </source>
</evidence>
<dbReference type="GO" id="GO:0008483">
    <property type="term" value="F:transaminase activity"/>
    <property type="evidence" value="ECO:0007669"/>
    <property type="project" value="InterPro"/>
</dbReference>
<protein>
    <submittedName>
        <fullName evidence="4">Glutamate-1-semialdehyde 2,1-aminomutase</fullName>
    </submittedName>
</protein>
<dbReference type="InterPro" id="IPR015422">
    <property type="entry name" value="PyrdxlP-dep_Trfase_small"/>
</dbReference>
<gene>
    <name evidence="4" type="ORF">A7sIIA15_06705</name>
</gene>
<dbReference type="PANTHER" id="PTHR43713:SF3">
    <property type="entry name" value="GLUTAMATE-1-SEMIALDEHYDE 2,1-AMINOMUTASE 1, CHLOROPLASTIC-RELATED"/>
    <property type="match status" value="1"/>
</dbReference>
<keyword evidence="2 3" id="KW-0663">Pyridoxal phosphate</keyword>
<evidence type="ECO:0000256" key="1">
    <source>
        <dbReference type="ARBA" id="ARBA00001933"/>
    </source>
</evidence>
<evidence type="ECO:0000313" key="4">
    <source>
        <dbReference type="EMBL" id="ASY20514.1"/>
    </source>
</evidence>
<dbReference type="InterPro" id="IPR015421">
    <property type="entry name" value="PyrdxlP-dep_Trfase_major"/>
</dbReference>
<proteinExistence type="inferred from homology"/>
<dbReference type="GO" id="GO:0030170">
    <property type="term" value="F:pyridoxal phosphate binding"/>
    <property type="evidence" value="ECO:0007669"/>
    <property type="project" value="InterPro"/>
</dbReference>
<dbReference type="Gene3D" id="3.40.640.10">
    <property type="entry name" value="Type I PLP-dependent aspartate aminotransferase-like (Major domain)"/>
    <property type="match status" value="1"/>
</dbReference>
<name>A0A249KUT5_9ACTN</name>
<dbReference type="AlphaFoldDB" id="A0A249KUT5"/>
<reference evidence="4 5" key="1">
    <citation type="submission" date="2016-07" db="EMBL/GenBank/DDBJ databases">
        <title>High microdiversification within the ubiquitous acI lineage of Actinobacteria.</title>
        <authorList>
            <person name="Neuenschwander S.M."/>
            <person name="Salcher M."/>
            <person name="Ghai R."/>
            <person name="Pernthaler J."/>
        </authorList>
    </citation>
    <scope>NUCLEOTIDE SEQUENCE [LARGE SCALE GENOMIC DNA]</scope>
    <source>
        <strain evidence="4">MMS-IIA-15</strain>
    </source>
</reference>